<proteinExistence type="predicted"/>
<dbReference type="AlphaFoldDB" id="E3BPW7"/>
<evidence type="ECO:0000313" key="3">
    <source>
        <dbReference type="Proteomes" id="UP000002943"/>
    </source>
</evidence>
<evidence type="ECO:0000256" key="1">
    <source>
        <dbReference type="SAM" id="Phobius"/>
    </source>
</evidence>
<keyword evidence="1" id="KW-1133">Transmembrane helix</keyword>
<protein>
    <submittedName>
        <fullName evidence="2">Type 4 fimbrial biogenesis protein PilV</fullName>
    </submittedName>
</protein>
<comment type="caution">
    <text evidence="2">The sequence shown here is derived from an EMBL/GenBank/DDBJ whole genome shotgun (WGS) entry which is preliminary data.</text>
</comment>
<evidence type="ECO:0000313" key="2">
    <source>
        <dbReference type="EMBL" id="EFP94892.1"/>
    </source>
</evidence>
<keyword evidence="3" id="KW-1185">Reference proteome</keyword>
<keyword evidence="1" id="KW-0472">Membrane</keyword>
<sequence>MRFRYEGFTLIEVQVSIVVMSIAIFALINMQTFIEQRGELAIQEVEAFHLIEDKLEIWRASRIASSTHFDALGITTGEDTSFPPFHLVWQINEPFLSVKEIIISAQWLDRKGQTHTVSARTMLSVYADHEADLTSDFGYH</sequence>
<dbReference type="STRING" id="796620.VIBC2010_02456"/>
<organism evidence="2 3">
    <name type="scientific">Vibrio caribbeanicus ATCC BAA-2122</name>
    <dbReference type="NCBI Taxonomy" id="796620"/>
    <lineage>
        <taxon>Bacteria</taxon>
        <taxon>Pseudomonadati</taxon>
        <taxon>Pseudomonadota</taxon>
        <taxon>Gammaproteobacteria</taxon>
        <taxon>Vibrionales</taxon>
        <taxon>Vibrionaceae</taxon>
        <taxon>Vibrio</taxon>
    </lineage>
</organism>
<accession>E3BPW7</accession>
<gene>
    <name evidence="2" type="ORF">VIBC2010_02456</name>
</gene>
<feature type="transmembrane region" description="Helical" evidence="1">
    <location>
        <begin position="7"/>
        <end position="28"/>
    </location>
</feature>
<dbReference type="RefSeq" id="WP_009603228.1">
    <property type="nucleotide sequence ID" value="NZ_AEIU01000111.1"/>
</dbReference>
<dbReference type="EMBL" id="AEIU01000111">
    <property type="protein sequence ID" value="EFP94892.1"/>
    <property type="molecule type" value="Genomic_DNA"/>
</dbReference>
<keyword evidence="1" id="KW-0812">Transmembrane</keyword>
<dbReference type="eggNOG" id="COG4967">
    <property type="taxonomic scope" value="Bacteria"/>
</dbReference>
<dbReference type="Proteomes" id="UP000002943">
    <property type="component" value="Unassembled WGS sequence"/>
</dbReference>
<dbReference type="OrthoDB" id="5829918at2"/>
<reference evidence="2 3" key="1">
    <citation type="journal article" date="2012" name="Int. J. Syst. Evol. Microbiol.">
        <title>Vibrio caribbeanicus sp. nov., isolated from the marine sponge Scleritoderma cyanea.</title>
        <authorList>
            <person name="Hoffmann M."/>
            <person name="Monday S.R."/>
            <person name="Allard M.W."/>
            <person name="Strain E.A."/>
            <person name="Whittaker P."/>
            <person name="Naum M."/>
            <person name="McCarthy P.J."/>
            <person name="Lopez J.V."/>
            <person name="Fischer M."/>
            <person name="Brown E.W."/>
        </authorList>
    </citation>
    <scope>NUCLEOTIDE SEQUENCE [LARGE SCALE GENOMIC DNA]</scope>
    <source>
        <strain evidence="2 3">ATCC BAA-2122</strain>
    </source>
</reference>
<name>E3BPW7_9VIBR</name>